<comment type="similarity">
    <text evidence="2 5">Belongs to the XFP family.</text>
</comment>
<keyword evidence="3 5" id="KW-0786">Thiamine pyrophosphate</keyword>
<dbReference type="InterPro" id="IPR009014">
    <property type="entry name" value="Transketo_C/PFOR_II"/>
</dbReference>
<dbReference type="Pfam" id="PF09364">
    <property type="entry name" value="XFP_N"/>
    <property type="match status" value="1"/>
</dbReference>
<comment type="cofactor">
    <cofactor evidence="1 5">
        <name>thiamine diphosphate</name>
        <dbReference type="ChEBI" id="CHEBI:58937"/>
    </cofactor>
</comment>
<dbReference type="InterPro" id="IPR023962">
    <property type="entry name" value="Phosphoketolase"/>
</dbReference>
<dbReference type="Proteomes" id="UP000219374">
    <property type="component" value="Unassembled WGS sequence"/>
</dbReference>
<dbReference type="PIRSF" id="PIRSF017245">
    <property type="entry name" value="Phosphoketolase"/>
    <property type="match status" value="1"/>
</dbReference>
<dbReference type="Pfam" id="PF03894">
    <property type="entry name" value="XFP"/>
    <property type="match status" value="1"/>
</dbReference>
<dbReference type="InterPro" id="IPR019789">
    <property type="entry name" value="Xul5P/Fru6P_PKetolase_ThDP_BS"/>
</dbReference>
<dbReference type="InterPro" id="IPR018969">
    <property type="entry name" value="Xul5P/Fru6P_PKetolase_C"/>
</dbReference>
<dbReference type="GO" id="GO:0005975">
    <property type="term" value="P:carbohydrate metabolic process"/>
    <property type="evidence" value="ECO:0007669"/>
    <property type="project" value="InterPro"/>
</dbReference>
<dbReference type="Gene3D" id="3.40.50.970">
    <property type="match status" value="2"/>
</dbReference>
<dbReference type="OrthoDB" id="9768449at2"/>
<name>A0A286CZH3_9GAMM</name>
<dbReference type="InterPro" id="IPR029061">
    <property type="entry name" value="THDP-binding"/>
</dbReference>
<proteinExistence type="inferred from homology"/>
<evidence type="ECO:0000259" key="6">
    <source>
        <dbReference type="Pfam" id="PF09363"/>
    </source>
</evidence>
<dbReference type="Gene3D" id="3.40.50.920">
    <property type="match status" value="1"/>
</dbReference>
<dbReference type="HAMAP" id="MF_01403">
    <property type="entry name" value="Phosphoketolase"/>
    <property type="match status" value="1"/>
</dbReference>
<keyword evidence="9" id="KW-1185">Reference proteome</keyword>
<accession>A0A286CZH3</accession>
<evidence type="ECO:0000256" key="5">
    <source>
        <dbReference type="HAMAP-Rule" id="MF_01403"/>
    </source>
</evidence>
<evidence type="ECO:0000313" key="8">
    <source>
        <dbReference type="EMBL" id="SOD51769.1"/>
    </source>
</evidence>
<protein>
    <recommendedName>
        <fullName evidence="5">Probable phosphoketolase</fullName>
        <ecNumber evidence="5">4.1.2.-</ecNumber>
    </recommendedName>
</protein>
<dbReference type="NCBIfam" id="NF003619">
    <property type="entry name" value="PRK05261.1-4"/>
    <property type="match status" value="1"/>
</dbReference>
<evidence type="ECO:0000259" key="7">
    <source>
        <dbReference type="Pfam" id="PF09364"/>
    </source>
</evidence>
<dbReference type="NCBIfam" id="NF003621">
    <property type="entry name" value="PRK05261.1-6"/>
    <property type="match status" value="1"/>
</dbReference>
<dbReference type="InterPro" id="IPR019790">
    <property type="entry name" value="Xul5P/Fru6P_PKetolase_CS"/>
</dbReference>
<evidence type="ECO:0000313" key="9">
    <source>
        <dbReference type="Proteomes" id="UP000219374"/>
    </source>
</evidence>
<feature type="domain" description="Xylulose 5-phosphate/Fructose 6-phosphate phosphoketolase C-terminal" evidence="6">
    <location>
        <begin position="594"/>
        <end position="795"/>
    </location>
</feature>
<dbReference type="EC" id="4.1.2.-" evidence="5"/>
<organism evidence="8 9">
    <name type="scientific">Pseudoxanthomonas wuyuanensis</name>
    <dbReference type="NCBI Taxonomy" id="1073196"/>
    <lineage>
        <taxon>Bacteria</taxon>
        <taxon>Pseudomonadati</taxon>
        <taxon>Pseudomonadota</taxon>
        <taxon>Gammaproteobacteria</taxon>
        <taxon>Lysobacterales</taxon>
        <taxon>Lysobacteraceae</taxon>
        <taxon>Pseudoxanthomonas</taxon>
    </lineage>
</organism>
<dbReference type="EMBL" id="OCND01000001">
    <property type="protein sequence ID" value="SOD51769.1"/>
    <property type="molecule type" value="Genomic_DNA"/>
</dbReference>
<reference evidence="8 9" key="1">
    <citation type="submission" date="2017-09" db="EMBL/GenBank/DDBJ databases">
        <authorList>
            <person name="Ehlers B."/>
            <person name="Leendertz F.H."/>
        </authorList>
    </citation>
    <scope>NUCLEOTIDE SEQUENCE [LARGE SCALE GENOMIC DNA]</scope>
    <source>
        <strain evidence="8 9">CGMCC 1.10978</strain>
    </source>
</reference>
<dbReference type="NCBIfam" id="NF003616">
    <property type="entry name" value="PRK05261.1-1"/>
    <property type="match status" value="1"/>
</dbReference>
<dbReference type="InterPro" id="IPR018970">
    <property type="entry name" value="Xul5P/Fru6P_PKetolase_N"/>
</dbReference>
<dbReference type="PANTHER" id="PTHR31273:SF0">
    <property type="entry name" value="PHOSPHOKETOLASE-RELATED"/>
    <property type="match status" value="1"/>
</dbReference>
<dbReference type="Pfam" id="PF09363">
    <property type="entry name" value="XFP_C"/>
    <property type="match status" value="1"/>
</dbReference>
<dbReference type="PROSITE" id="PS60003">
    <property type="entry name" value="PHOSPHOKETOLASE_2"/>
    <property type="match status" value="1"/>
</dbReference>
<keyword evidence="4 5" id="KW-0456">Lyase</keyword>
<dbReference type="PROSITE" id="PS60002">
    <property type="entry name" value="PHOSPHOKETOLASE_1"/>
    <property type="match status" value="1"/>
</dbReference>
<dbReference type="NCBIfam" id="NF003617">
    <property type="entry name" value="PRK05261.1-2"/>
    <property type="match status" value="1"/>
</dbReference>
<gene>
    <name evidence="8" type="ORF">SAMN06296416_101863</name>
</gene>
<dbReference type="SUPFAM" id="SSF52518">
    <property type="entry name" value="Thiamin diphosphate-binding fold (THDP-binding)"/>
    <property type="match status" value="2"/>
</dbReference>
<evidence type="ECO:0000256" key="2">
    <source>
        <dbReference type="ARBA" id="ARBA00005623"/>
    </source>
</evidence>
<evidence type="ECO:0000256" key="3">
    <source>
        <dbReference type="ARBA" id="ARBA00023052"/>
    </source>
</evidence>
<dbReference type="InterPro" id="IPR005593">
    <property type="entry name" value="Xul5P/Fru6P_PKetolase"/>
</dbReference>
<dbReference type="CDD" id="cd02011">
    <property type="entry name" value="TPP_PK"/>
    <property type="match status" value="1"/>
</dbReference>
<dbReference type="PANTHER" id="PTHR31273">
    <property type="entry name" value="PHOSPHOKETOLASE-RELATED"/>
    <property type="match status" value="1"/>
</dbReference>
<sequence>MAQNAAAPTESHRLPESELRRLDAWWRAANYLTVGQIYLLDNPLLREPLRIEHVKPRLLGHWGTSPGLSFIYAHLNRIIRMQDVDIIYVCGPGHGGPAMVANTYLEGTYSELNPDVSLDEDGMRKLFRQFSFPGGIPSHAAPDVPGSIHEGGELGYALSHAFGAAFDNPDLVVACVVGDGEAETGPLAAAWHSNKFLNPQHDGAVLPILHLNGYKIANPTILSRIPDEELRALFVGYGYEPLLVEGDEPEAMHQRMAAVLDDAMARIRGIQATARAEPPTGQARPRWPMIILRSPKGWTGPKQVDGLKTEGFWRSHQVPLSGLAGNAEHLKLLEDWLRSYRPQELFDASGAPVAEIRATAPAGVRRMSANPHANGGLLRKTLQMPDVGEQAIAFSQPGTVKAEATRAMGDFLRAVMQANAGARNFRIVGPDETASNRLQDVFKVTARAWMETILEEDTYLGRDGRVLEILSEHTCQGWLEGYLLTGRHGLFSCYEAFIHIVDSMFNQHAKWLDASREIPWRRPIASLNYLLTSHVWHQEHNGFSHQDPGFIDVALNKKADIVRVYLPPDANTLLCVTDHVLRTWDRINIIVAGKPPLWQWLPMEQAVVHCKAGLGVWDWASNCGDGEPDVVMACAGDAPTLETLAAVSILRQHLPELKIRVVNVVDLMTLQPRENHPHGLSDAEFDALFTESKPVLFAYHGYPWTIHRLSYRRTNHRNLHVRGYNEEGTTTTPFDMTVLNGLDRFHLVQSVIERVPGTGPAGVALKQLMQDKLSEHHAYIRAHGEDMPEIRDWRWDG</sequence>
<dbReference type="AlphaFoldDB" id="A0A286CZH3"/>
<dbReference type="RefSeq" id="WP_097120595.1">
    <property type="nucleotide sequence ID" value="NZ_OCND01000001.1"/>
</dbReference>
<dbReference type="GO" id="GO:0016832">
    <property type="term" value="F:aldehyde-lyase activity"/>
    <property type="evidence" value="ECO:0007669"/>
    <property type="project" value="UniProtKB-UniRule"/>
</dbReference>
<evidence type="ECO:0000256" key="4">
    <source>
        <dbReference type="ARBA" id="ARBA00023239"/>
    </source>
</evidence>
<feature type="domain" description="Xylulose 5-phosphate/Fructose 6-phosphate phosphoketolase N-terminal" evidence="7">
    <location>
        <begin position="16"/>
        <end position="377"/>
    </location>
</feature>
<evidence type="ECO:0000256" key="1">
    <source>
        <dbReference type="ARBA" id="ARBA00001964"/>
    </source>
</evidence>